<dbReference type="SUPFAM" id="SSF50129">
    <property type="entry name" value="GroES-like"/>
    <property type="match status" value="1"/>
</dbReference>
<dbReference type="GO" id="GO:0008270">
    <property type="term" value="F:zinc ion binding"/>
    <property type="evidence" value="ECO:0007669"/>
    <property type="project" value="InterPro"/>
</dbReference>
<dbReference type="GeneID" id="108738572"/>
<proteinExistence type="inferred from homology"/>
<evidence type="ECO:0000256" key="3">
    <source>
        <dbReference type="ARBA" id="ARBA00022723"/>
    </source>
</evidence>
<dbReference type="RefSeq" id="XP_018327548.1">
    <property type="nucleotide sequence ID" value="XM_018472046.1"/>
</dbReference>
<dbReference type="Gene3D" id="3.90.180.10">
    <property type="entry name" value="Medium-chain alcohol dehydrogenases, catalytic domain"/>
    <property type="match status" value="1"/>
</dbReference>
<evidence type="ECO:0000256" key="1">
    <source>
        <dbReference type="ARBA" id="ARBA00001947"/>
    </source>
</evidence>
<dbReference type="InterPro" id="IPR002328">
    <property type="entry name" value="ADH_Zn_CS"/>
</dbReference>
<dbReference type="STRING" id="224129.A0A1W4X585"/>
<comment type="cofactor">
    <cofactor evidence="1">
        <name>Zn(2+)</name>
        <dbReference type="ChEBI" id="CHEBI:29105"/>
    </cofactor>
</comment>
<keyword evidence="5" id="KW-0560">Oxidoreductase</keyword>
<dbReference type="KEGG" id="apln:108738572"/>
<dbReference type="GO" id="GO:0003939">
    <property type="term" value="F:L-iditol 2-dehydrogenase (NAD+) activity"/>
    <property type="evidence" value="ECO:0007669"/>
    <property type="project" value="TreeGrafter"/>
</dbReference>
<comment type="similarity">
    <text evidence="2">Belongs to the zinc-containing alcohol dehydrogenase family.</text>
</comment>
<name>A0A1W4X585_AGRPL</name>
<evidence type="ECO:0000313" key="9">
    <source>
        <dbReference type="Proteomes" id="UP000192223"/>
    </source>
</evidence>
<evidence type="ECO:0000259" key="8">
    <source>
        <dbReference type="Pfam" id="PF08240"/>
    </source>
</evidence>
<keyword evidence="9" id="KW-1185">Reference proteome</keyword>
<dbReference type="InterPro" id="IPR013154">
    <property type="entry name" value="ADH-like_N"/>
</dbReference>
<evidence type="ECO:0000256" key="5">
    <source>
        <dbReference type="ARBA" id="ARBA00023002"/>
    </source>
</evidence>
<dbReference type="PANTHER" id="PTHR43161">
    <property type="entry name" value="SORBITOL DEHYDROGENASE"/>
    <property type="match status" value="1"/>
</dbReference>
<feature type="non-terminal residue" evidence="10">
    <location>
        <position position="82"/>
    </location>
</feature>
<organism evidence="9 10">
    <name type="scientific">Agrilus planipennis</name>
    <name type="common">Emerald ash borer</name>
    <name type="synonym">Agrilus marcopoli</name>
    <dbReference type="NCBI Taxonomy" id="224129"/>
    <lineage>
        <taxon>Eukaryota</taxon>
        <taxon>Metazoa</taxon>
        <taxon>Ecdysozoa</taxon>
        <taxon>Arthropoda</taxon>
        <taxon>Hexapoda</taxon>
        <taxon>Insecta</taxon>
        <taxon>Pterygota</taxon>
        <taxon>Neoptera</taxon>
        <taxon>Endopterygota</taxon>
        <taxon>Coleoptera</taxon>
        <taxon>Polyphaga</taxon>
        <taxon>Elateriformia</taxon>
        <taxon>Buprestoidea</taxon>
        <taxon>Buprestidae</taxon>
        <taxon>Agrilinae</taxon>
        <taxon>Agrilus</taxon>
    </lineage>
</organism>
<dbReference type="PROSITE" id="PS00059">
    <property type="entry name" value="ADH_ZINC"/>
    <property type="match status" value="1"/>
</dbReference>
<dbReference type="InParanoid" id="A0A1W4X585"/>
<protein>
    <recommendedName>
        <fullName evidence="6">Sorbitol dehydrogenase</fullName>
    </recommendedName>
    <alternativeName>
        <fullName evidence="7">Polyol dehydrogenase</fullName>
    </alternativeName>
</protein>
<sequence length="82" mass="9291">MAPPSSNLSAVLYGINDLRLEERPVPEPKDNQALLRMEVVGIWWVRRTLLDHRKMWSVCVEKPMVIGHEASGTVLKVGKNVK</sequence>
<accession>A0A1W4X585</accession>
<reference evidence="10" key="1">
    <citation type="submission" date="2025-08" db="UniProtKB">
        <authorList>
            <consortium name="RefSeq"/>
        </authorList>
    </citation>
    <scope>IDENTIFICATION</scope>
</reference>
<keyword evidence="4" id="KW-0862">Zinc</keyword>
<evidence type="ECO:0000313" key="10">
    <source>
        <dbReference type="RefSeq" id="XP_018327548.1"/>
    </source>
</evidence>
<dbReference type="AlphaFoldDB" id="A0A1W4X585"/>
<evidence type="ECO:0000256" key="7">
    <source>
        <dbReference type="ARBA" id="ARBA00032485"/>
    </source>
</evidence>
<feature type="domain" description="Alcohol dehydrogenase-like N-terminal" evidence="8">
    <location>
        <begin position="30"/>
        <end position="81"/>
    </location>
</feature>
<gene>
    <name evidence="10" type="primary">LOC108738572</name>
</gene>
<dbReference type="InterPro" id="IPR011032">
    <property type="entry name" value="GroES-like_sf"/>
</dbReference>
<evidence type="ECO:0000256" key="4">
    <source>
        <dbReference type="ARBA" id="ARBA00022833"/>
    </source>
</evidence>
<dbReference type="Proteomes" id="UP000192223">
    <property type="component" value="Unplaced"/>
</dbReference>
<evidence type="ECO:0000256" key="2">
    <source>
        <dbReference type="ARBA" id="ARBA00008072"/>
    </source>
</evidence>
<dbReference type="GO" id="GO:0006062">
    <property type="term" value="P:sorbitol catabolic process"/>
    <property type="evidence" value="ECO:0007669"/>
    <property type="project" value="TreeGrafter"/>
</dbReference>
<dbReference type="PANTHER" id="PTHR43161:SF9">
    <property type="entry name" value="SORBITOL DEHYDROGENASE"/>
    <property type="match status" value="1"/>
</dbReference>
<dbReference type="Pfam" id="PF08240">
    <property type="entry name" value="ADH_N"/>
    <property type="match status" value="1"/>
</dbReference>
<dbReference type="OrthoDB" id="1879366at2759"/>
<keyword evidence="3" id="KW-0479">Metal-binding</keyword>
<evidence type="ECO:0000256" key="6">
    <source>
        <dbReference type="ARBA" id="ARBA00026132"/>
    </source>
</evidence>